<gene>
    <name evidence="1" type="ORF">CGI_10001328</name>
</gene>
<sequence>MEFLKDDDVLIVDRGFRDDIPFLNELGFKTHMPVFLQKSVKQHSTNEANMTRFVTKVRWWLRLPMAGSKSGNRLRLLTFRVYQLKQAKKYTNEHLGDGDYKIDVSCEEAGLLHARIQSRHTSRKLYNIWVEFSREDVKGWFCECKGGSRTVGCCTHICSVKWYLSFARQQNYTATHDMYTPSLCDAADIVLETDSGEESQ</sequence>
<organism evidence="1">
    <name type="scientific">Magallana gigas</name>
    <name type="common">Pacific oyster</name>
    <name type="synonym">Crassostrea gigas</name>
    <dbReference type="NCBI Taxonomy" id="29159"/>
    <lineage>
        <taxon>Eukaryota</taxon>
        <taxon>Metazoa</taxon>
        <taxon>Spiralia</taxon>
        <taxon>Lophotrochozoa</taxon>
        <taxon>Mollusca</taxon>
        <taxon>Bivalvia</taxon>
        <taxon>Autobranchia</taxon>
        <taxon>Pteriomorphia</taxon>
        <taxon>Ostreida</taxon>
        <taxon>Ostreoidea</taxon>
        <taxon>Ostreidae</taxon>
        <taxon>Magallana</taxon>
    </lineage>
</organism>
<dbReference type="EMBL" id="JH823138">
    <property type="protein sequence ID" value="EKC17268.1"/>
    <property type="molecule type" value="Genomic_DNA"/>
</dbReference>
<reference evidence="1" key="1">
    <citation type="journal article" date="2012" name="Nature">
        <title>The oyster genome reveals stress adaptation and complexity of shell formation.</title>
        <authorList>
            <person name="Zhang G."/>
            <person name="Fang X."/>
            <person name="Guo X."/>
            <person name="Li L."/>
            <person name="Luo R."/>
            <person name="Xu F."/>
            <person name="Yang P."/>
            <person name="Zhang L."/>
            <person name="Wang X."/>
            <person name="Qi H."/>
            <person name="Xiong Z."/>
            <person name="Que H."/>
            <person name="Xie Y."/>
            <person name="Holland P.W."/>
            <person name="Paps J."/>
            <person name="Zhu Y."/>
            <person name="Wu F."/>
            <person name="Chen Y."/>
            <person name="Wang J."/>
            <person name="Peng C."/>
            <person name="Meng J."/>
            <person name="Yang L."/>
            <person name="Liu J."/>
            <person name="Wen B."/>
            <person name="Zhang N."/>
            <person name="Huang Z."/>
            <person name="Zhu Q."/>
            <person name="Feng Y."/>
            <person name="Mount A."/>
            <person name="Hedgecock D."/>
            <person name="Xu Z."/>
            <person name="Liu Y."/>
            <person name="Domazet-Loso T."/>
            <person name="Du Y."/>
            <person name="Sun X."/>
            <person name="Zhang S."/>
            <person name="Liu B."/>
            <person name="Cheng P."/>
            <person name="Jiang X."/>
            <person name="Li J."/>
            <person name="Fan D."/>
            <person name="Wang W."/>
            <person name="Fu W."/>
            <person name="Wang T."/>
            <person name="Wang B."/>
            <person name="Zhang J."/>
            <person name="Peng Z."/>
            <person name="Li Y."/>
            <person name="Li N."/>
            <person name="Wang J."/>
            <person name="Chen M."/>
            <person name="He Y."/>
            <person name="Tan F."/>
            <person name="Song X."/>
            <person name="Zheng Q."/>
            <person name="Huang R."/>
            <person name="Yang H."/>
            <person name="Du X."/>
            <person name="Chen L."/>
            <person name="Yang M."/>
            <person name="Gaffney P.M."/>
            <person name="Wang S."/>
            <person name="Luo L."/>
            <person name="She Z."/>
            <person name="Ming Y."/>
            <person name="Huang W."/>
            <person name="Zhang S."/>
            <person name="Huang B."/>
            <person name="Zhang Y."/>
            <person name="Qu T."/>
            <person name="Ni P."/>
            <person name="Miao G."/>
            <person name="Wang J."/>
            <person name="Wang Q."/>
            <person name="Steinberg C.E."/>
            <person name="Wang H."/>
            <person name="Li N."/>
            <person name="Qian L."/>
            <person name="Zhang G."/>
            <person name="Li Y."/>
            <person name="Yang H."/>
            <person name="Liu X."/>
            <person name="Wang J."/>
            <person name="Yin Y."/>
            <person name="Wang J."/>
        </authorList>
    </citation>
    <scope>NUCLEOTIDE SEQUENCE [LARGE SCALE GENOMIC DNA]</scope>
    <source>
        <strain evidence="1">05x7-T-G4-1.051#20</strain>
    </source>
</reference>
<evidence type="ECO:0000313" key="1">
    <source>
        <dbReference type="EMBL" id="EKC17268.1"/>
    </source>
</evidence>
<dbReference type="InParanoid" id="K1P6R4"/>
<accession>K1P6R4</accession>
<dbReference type="HOGENOM" id="CLU_079996_0_0_1"/>
<name>K1P6R4_MAGGI</name>
<protein>
    <submittedName>
        <fullName evidence="1">Uncharacterized protein</fullName>
    </submittedName>
</protein>
<proteinExistence type="predicted"/>
<dbReference type="AlphaFoldDB" id="K1P6R4"/>